<dbReference type="SFLD" id="SFLDG01135">
    <property type="entry name" value="C1.5.6:_HAD__Beta-PGM__Phospha"/>
    <property type="match status" value="1"/>
</dbReference>
<proteinExistence type="predicted"/>
<dbReference type="Gene3D" id="1.10.150.240">
    <property type="entry name" value="Putative phosphatase, domain 2"/>
    <property type="match status" value="1"/>
</dbReference>
<dbReference type="PANTHER" id="PTHR18901">
    <property type="entry name" value="2-DEOXYGLUCOSE-6-PHOSPHATE PHOSPHATASE 2"/>
    <property type="match status" value="1"/>
</dbReference>
<keyword evidence="2" id="KW-1185">Reference proteome</keyword>
<dbReference type="AlphaFoldDB" id="A0A949NCM1"/>
<sequence>MKAVIFDMDGVIIDSEPIYAELEGGFFEEQGLYVPAQVRKTFVGGSMKNMWAKVSELNPGTSPDELMAAYQLYRNKVTFSYKEILNKGIPELLEYLKTSGYQIGLASSTRREIVVQVLRECKILSYFYALVCGDEVVNGKPDPEIFLKAAEALHVSPGECTVIEDSHNGITAAKRAGMHVIGKADARFGQDVRAADKIVTDILEITPELL</sequence>
<dbReference type="InterPro" id="IPR036412">
    <property type="entry name" value="HAD-like_sf"/>
</dbReference>
<gene>
    <name evidence="1" type="ORF">KTH89_20150</name>
</gene>
<dbReference type="SFLD" id="SFLDG01129">
    <property type="entry name" value="C1.5:_HAD__Beta-PGM__Phosphata"/>
    <property type="match status" value="1"/>
</dbReference>
<dbReference type="SFLD" id="SFLDS00003">
    <property type="entry name" value="Haloacid_Dehalogenase"/>
    <property type="match status" value="1"/>
</dbReference>
<dbReference type="NCBIfam" id="TIGR01509">
    <property type="entry name" value="HAD-SF-IA-v3"/>
    <property type="match status" value="1"/>
</dbReference>
<dbReference type="InterPro" id="IPR006439">
    <property type="entry name" value="HAD-SF_hydro_IA"/>
</dbReference>
<accession>A0A949NCM1</accession>
<name>A0A949NCM1_9FIRM</name>
<dbReference type="RefSeq" id="WP_238722884.1">
    <property type="nucleotide sequence ID" value="NZ_JAHQCW010000043.1"/>
</dbReference>
<dbReference type="InterPro" id="IPR023214">
    <property type="entry name" value="HAD_sf"/>
</dbReference>
<dbReference type="PANTHER" id="PTHR18901:SF38">
    <property type="entry name" value="PSEUDOURIDINE-5'-PHOSPHATASE"/>
    <property type="match status" value="1"/>
</dbReference>
<dbReference type="InterPro" id="IPR023198">
    <property type="entry name" value="PGP-like_dom2"/>
</dbReference>
<dbReference type="NCBIfam" id="TIGR01549">
    <property type="entry name" value="HAD-SF-IA-v1"/>
    <property type="match status" value="1"/>
</dbReference>
<dbReference type="InterPro" id="IPR041492">
    <property type="entry name" value="HAD_2"/>
</dbReference>
<dbReference type="SUPFAM" id="SSF56784">
    <property type="entry name" value="HAD-like"/>
    <property type="match status" value="1"/>
</dbReference>
<dbReference type="EMBL" id="JAHQCW010000043">
    <property type="protein sequence ID" value="MBU9738857.1"/>
    <property type="molecule type" value="Genomic_DNA"/>
</dbReference>
<reference evidence="1" key="1">
    <citation type="submission" date="2021-06" db="EMBL/GenBank/DDBJ databases">
        <title>Description of novel taxa of the family Lachnospiraceae.</title>
        <authorList>
            <person name="Chaplin A.V."/>
            <person name="Sokolova S.R."/>
            <person name="Pikina A.P."/>
            <person name="Korzhanova M."/>
            <person name="Belova V."/>
            <person name="Korostin D."/>
            <person name="Efimov B.A."/>
        </authorList>
    </citation>
    <scope>NUCLEOTIDE SEQUENCE</scope>
    <source>
        <strain evidence="1">ASD5720</strain>
    </source>
</reference>
<organism evidence="1 2">
    <name type="scientific">Diplocloster agilis</name>
    <dbReference type="NCBI Taxonomy" id="2850323"/>
    <lineage>
        <taxon>Bacteria</taxon>
        <taxon>Bacillati</taxon>
        <taxon>Bacillota</taxon>
        <taxon>Clostridia</taxon>
        <taxon>Lachnospirales</taxon>
        <taxon>Lachnospiraceae</taxon>
        <taxon>Diplocloster</taxon>
    </lineage>
</organism>
<dbReference type="Pfam" id="PF13419">
    <property type="entry name" value="HAD_2"/>
    <property type="match status" value="1"/>
</dbReference>
<comment type="caution">
    <text evidence="1">The sequence shown here is derived from an EMBL/GenBank/DDBJ whole genome shotgun (WGS) entry which is preliminary data.</text>
</comment>
<dbReference type="Proteomes" id="UP000712157">
    <property type="component" value="Unassembled WGS sequence"/>
</dbReference>
<dbReference type="Gene3D" id="3.40.50.1000">
    <property type="entry name" value="HAD superfamily/HAD-like"/>
    <property type="match status" value="1"/>
</dbReference>
<dbReference type="PRINTS" id="PR00413">
    <property type="entry name" value="HADHALOGNASE"/>
</dbReference>
<evidence type="ECO:0000313" key="2">
    <source>
        <dbReference type="Proteomes" id="UP000712157"/>
    </source>
</evidence>
<protein>
    <submittedName>
        <fullName evidence="1">HAD family phosphatase</fullName>
    </submittedName>
</protein>
<evidence type="ECO:0000313" key="1">
    <source>
        <dbReference type="EMBL" id="MBU9738857.1"/>
    </source>
</evidence>